<evidence type="ECO:0000256" key="7">
    <source>
        <dbReference type="ARBA" id="ARBA00023284"/>
    </source>
</evidence>
<dbReference type="InterPro" id="IPR036188">
    <property type="entry name" value="FAD/NAD-bd_sf"/>
</dbReference>
<keyword evidence="8" id="KW-0520">NAD</keyword>
<dbReference type="OrthoDB" id="9800167at2"/>
<dbReference type="GO" id="GO:0016668">
    <property type="term" value="F:oxidoreductase activity, acting on a sulfur group of donors, NAD(P) as acceptor"/>
    <property type="evidence" value="ECO:0007669"/>
    <property type="project" value="InterPro"/>
</dbReference>
<comment type="similarity">
    <text evidence="1 10">Belongs to the class-I pyridine nucleotide-disulfide oxidoreductase family.</text>
</comment>
<evidence type="ECO:0000256" key="1">
    <source>
        <dbReference type="ARBA" id="ARBA00007532"/>
    </source>
</evidence>
<evidence type="ECO:0000259" key="11">
    <source>
        <dbReference type="Pfam" id="PF02852"/>
    </source>
</evidence>
<keyword evidence="2 10" id="KW-0285">Flavoprotein</keyword>
<dbReference type="PRINTS" id="PR00368">
    <property type="entry name" value="FADPNR"/>
</dbReference>
<dbReference type="PROSITE" id="PS00076">
    <property type="entry name" value="PYRIDINE_REDOX_1"/>
    <property type="match status" value="1"/>
</dbReference>
<dbReference type="Pfam" id="PF07992">
    <property type="entry name" value="Pyr_redox_2"/>
    <property type="match status" value="1"/>
</dbReference>
<dbReference type="Pfam" id="PF02852">
    <property type="entry name" value="Pyr_redox_dim"/>
    <property type="match status" value="1"/>
</dbReference>
<proteinExistence type="inferred from homology"/>
<keyword evidence="6" id="KW-1015">Disulfide bond</keyword>
<keyword evidence="4" id="KW-0521">NADP</keyword>
<organism evidence="13 14">
    <name type="scientific">Desulfuribacillus stibiiarsenatis</name>
    <dbReference type="NCBI Taxonomy" id="1390249"/>
    <lineage>
        <taxon>Bacteria</taxon>
        <taxon>Bacillati</taxon>
        <taxon>Bacillota</taxon>
        <taxon>Desulfuribacillia</taxon>
        <taxon>Desulfuribacillales</taxon>
        <taxon>Desulfuribacillaceae</taxon>
        <taxon>Desulfuribacillus</taxon>
    </lineage>
</organism>
<dbReference type="Gene3D" id="3.30.390.30">
    <property type="match status" value="1"/>
</dbReference>
<dbReference type="GO" id="GO:0003955">
    <property type="term" value="F:NAD(P)H dehydrogenase (quinone) activity"/>
    <property type="evidence" value="ECO:0007669"/>
    <property type="project" value="TreeGrafter"/>
</dbReference>
<dbReference type="InterPro" id="IPR016156">
    <property type="entry name" value="FAD/NAD-linked_Rdtase_dimer_sf"/>
</dbReference>
<comment type="cofactor">
    <cofactor evidence="8">
        <name>FAD</name>
        <dbReference type="ChEBI" id="CHEBI:57692"/>
    </cofactor>
    <text evidence="8">Binds 1 FAD per subunit.</text>
</comment>
<dbReference type="STRING" id="1390249.BHU72_10055"/>
<dbReference type="AlphaFoldDB" id="A0A1E5L8X0"/>
<dbReference type="SUPFAM" id="SSF55424">
    <property type="entry name" value="FAD/NAD-linked reductases, dimerisation (C-terminal) domain"/>
    <property type="match status" value="1"/>
</dbReference>
<dbReference type="Proteomes" id="UP000095255">
    <property type="component" value="Unassembled WGS sequence"/>
</dbReference>
<feature type="domain" description="FAD/NAD(P)-binding" evidence="12">
    <location>
        <begin position="4"/>
        <end position="335"/>
    </location>
</feature>
<evidence type="ECO:0000256" key="4">
    <source>
        <dbReference type="ARBA" id="ARBA00022857"/>
    </source>
</evidence>
<feature type="binding site" evidence="8">
    <location>
        <position position="51"/>
    </location>
    <ligand>
        <name>FAD</name>
        <dbReference type="ChEBI" id="CHEBI:57692"/>
    </ligand>
</feature>
<dbReference type="InterPro" id="IPR004099">
    <property type="entry name" value="Pyr_nucl-diS_OxRdtase_dimer"/>
</dbReference>
<evidence type="ECO:0000259" key="12">
    <source>
        <dbReference type="Pfam" id="PF07992"/>
    </source>
</evidence>
<evidence type="ECO:0000256" key="2">
    <source>
        <dbReference type="ARBA" id="ARBA00022630"/>
    </source>
</evidence>
<keyword evidence="7 10" id="KW-0676">Redox-active center</keyword>
<feature type="disulfide bond" description="Redox-active" evidence="9">
    <location>
        <begin position="42"/>
        <end position="47"/>
    </location>
</feature>
<dbReference type="PANTHER" id="PTHR43014:SF2">
    <property type="entry name" value="MERCURIC REDUCTASE"/>
    <property type="match status" value="1"/>
</dbReference>
<sequence>MKKYDIVVIGGGAGGLTVAAGAAGLGASVALIEKEKQPGGDCLHYGCVPSKALLQAAKEVYNARKAAKEFGLHLSGDIDFGVAKKRVIDAQKIIEKHDSVERFENMGVDVYHGEGSFITRNEIQIASQHQETMKIWGKRIVIATGSRPSIPAIEGLETVEYITNETIFDLDAAPKRLAVIGGGPIGLEMAQAFSRLGSEVNVFVRSNTILAKEDKELIPVALQELEKEMIFHFQSQVTKVEPIHPSGSIRLHIQYLATDDKNIVKRETTLEVDQLLIAAGRTSNIESLGLEKIGVETQNGHVLVKDTLQTSVSNIFAVGDIIGKYLFTHAAGMEGKAVIANAVFGLRNKAQYDSLPWVTYTDPEIYHLGLTEDEARCKHVDNLEVYKVNVDDVDRFVTDRQSVGILKVITDKKGFILGAHAVGKGASTWMQELVYAKQYKHPIGNVSKVIHPYPTHGAILQRAADQYWRKKLFSGFLPKLAKKYIQWFR</sequence>
<evidence type="ECO:0000256" key="8">
    <source>
        <dbReference type="PIRSR" id="PIRSR000350-3"/>
    </source>
</evidence>
<feature type="binding site" evidence="8">
    <location>
        <position position="115"/>
    </location>
    <ligand>
        <name>FAD</name>
        <dbReference type="ChEBI" id="CHEBI:57692"/>
    </ligand>
</feature>
<feature type="binding site" evidence="8">
    <location>
        <position position="280"/>
    </location>
    <ligand>
        <name>NAD(+)</name>
        <dbReference type="ChEBI" id="CHEBI:57540"/>
    </ligand>
</feature>
<evidence type="ECO:0000256" key="3">
    <source>
        <dbReference type="ARBA" id="ARBA00022827"/>
    </source>
</evidence>
<evidence type="ECO:0000256" key="6">
    <source>
        <dbReference type="ARBA" id="ARBA00023157"/>
    </source>
</evidence>
<feature type="binding site" evidence="8">
    <location>
        <begin position="144"/>
        <end position="146"/>
    </location>
    <ligand>
        <name>FAD</name>
        <dbReference type="ChEBI" id="CHEBI:57692"/>
    </ligand>
</feature>
<reference evidence="13 14" key="1">
    <citation type="submission" date="2016-09" db="EMBL/GenBank/DDBJ databases">
        <title>Desulfuribacillus arsenicus sp. nov., an obligately anaerobic, dissimilatory arsenic- and antimonate-reducing bacterium isolated from anoxic sediments.</title>
        <authorList>
            <person name="Abin C.A."/>
            <person name="Hollibaugh J.T."/>
        </authorList>
    </citation>
    <scope>NUCLEOTIDE SEQUENCE [LARGE SCALE GENOMIC DNA]</scope>
    <source>
        <strain evidence="13 14">MLFW-2</strain>
    </source>
</reference>
<evidence type="ECO:0000313" key="13">
    <source>
        <dbReference type="EMBL" id="OEH86595.1"/>
    </source>
</evidence>
<dbReference type="GO" id="GO:0050660">
    <property type="term" value="F:flavin adenine dinucleotide binding"/>
    <property type="evidence" value="ECO:0007669"/>
    <property type="project" value="TreeGrafter"/>
</dbReference>
<protein>
    <submittedName>
        <fullName evidence="13">Pyridine nucleotide-disulfide oxidoreductase</fullName>
    </submittedName>
</protein>
<feature type="binding site" evidence="8">
    <location>
        <position position="320"/>
    </location>
    <ligand>
        <name>FAD</name>
        <dbReference type="ChEBI" id="CHEBI:57692"/>
    </ligand>
</feature>
<dbReference type="PIRSF" id="PIRSF000350">
    <property type="entry name" value="Mercury_reductase_MerA"/>
    <property type="match status" value="1"/>
</dbReference>
<dbReference type="Gene3D" id="3.50.50.60">
    <property type="entry name" value="FAD/NAD(P)-binding domain"/>
    <property type="match status" value="2"/>
</dbReference>
<keyword evidence="8" id="KW-0547">Nucleotide-binding</keyword>
<dbReference type="EMBL" id="MJAT01000002">
    <property type="protein sequence ID" value="OEH86595.1"/>
    <property type="molecule type" value="Genomic_DNA"/>
</dbReference>
<keyword evidence="14" id="KW-1185">Reference proteome</keyword>
<keyword evidence="5 10" id="KW-0560">Oxidoreductase</keyword>
<evidence type="ECO:0000256" key="5">
    <source>
        <dbReference type="ARBA" id="ARBA00023002"/>
    </source>
</evidence>
<comment type="caution">
    <text evidence="13">The sequence shown here is derived from an EMBL/GenBank/DDBJ whole genome shotgun (WGS) entry which is preliminary data.</text>
</comment>
<name>A0A1E5L8X0_9FIRM</name>
<dbReference type="RefSeq" id="WP_069700962.1">
    <property type="nucleotide sequence ID" value="NZ_MJAT01000002.1"/>
</dbReference>
<keyword evidence="3 8" id="KW-0274">FAD</keyword>
<dbReference type="InterPro" id="IPR023753">
    <property type="entry name" value="FAD/NAD-binding_dom"/>
</dbReference>
<accession>A0A1E5L8X0</accession>
<feature type="binding site" evidence="8">
    <location>
        <begin position="181"/>
        <end position="188"/>
    </location>
    <ligand>
        <name>NAD(+)</name>
        <dbReference type="ChEBI" id="CHEBI:57540"/>
    </ligand>
</feature>
<dbReference type="SUPFAM" id="SSF51905">
    <property type="entry name" value="FAD/NAD(P)-binding domain"/>
    <property type="match status" value="1"/>
</dbReference>
<evidence type="ECO:0000256" key="10">
    <source>
        <dbReference type="RuleBase" id="RU003691"/>
    </source>
</evidence>
<dbReference type="InterPro" id="IPR012999">
    <property type="entry name" value="Pyr_OxRdtase_I_AS"/>
</dbReference>
<evidence type="ECO:0000256" key="9">
    <source>
        <dbReference type="PIRSR" id="PIRSR000350-4"/>
    </source>
</evidence>
<feature type="domain" description="Pyridine nucleotide-disulphide oxidoreductase dimerisation" evidence="11">
    <location>
        <begin position="356"/>
        <end position="461"/>
    </location>
</feature>
<gene>
    <name evidence="13" type="ORF">BHU72_10055</name>
</gene>
<dbReference type="PRINTS" id="PR00411">
    <property type="entry name" value="PNDRDTASEI"/>
</dbReference>
<evidence type="ECO:0000313" key="14">
    <source>
        <dbReference type="Proteomes" id="UP000095255"/>
    </source>
</evidence>
<dbReference type="PANTHER" id="PTHR43014">
    <property type="entry name" value="MERCURIC REDUCTASE"/>
    <property type="match status" value="1"/>
</dbReference>
<dbReference type="InterPro" id="IPR001100">
    <property type="entry name" value="Pyr_nuc-diS_OxRdtase"/>
</dbReference>